<dbReference type="SMART" id="SM00534">
    <property type="entry name" value="MUTSac"/>
    <property type="match status" value="1"/>
</dbReference>
<dbReference type="PANTHER" id="PTHR11361:SF20">
    <property type="entry name" value="MUTS PROTEIN HOMOLOG 5"/>
    <property type="match status" value="1"/>
</dbReference>
<dbReference type="AlphaFoldDB" id="A0A8H3YFC7"/>
<feature type="compositionally biased region" description="Polar residues" evidence="5">
    <location>
        <begin position="1"/>
        <end position="16"/>
    </location>
</feature>
<dbReference type="PANTHER" id="PTHR11361">
    <property type="entry name" value="DNA MISMATCH REPAIR PROTEIN MUTS FAMILY MEMBER"/>
    <property type="match status" value="1"/>
</dbReference>
<gene>
    <name evidence="7" type="ORF">NliqN6_3982</name>
</gene>
<feature type="region of interest" description="Disordered" evidence="5">
    <location>
        <begin position="1"/>
        <end position="62"/>
    </location>
</feature>
<reference evidence="7" key="1">
    <citation type="submission" date="2020-07" db="EMBL/GenBank/DDBJ databases">
        <title>Draft Genome Sequence of a Deep-Sea Yeast, Naganishia (Cryptococcus) liquefaciens strain N6.</title>
        <authorList>
            <person name="Han Y.W."/>
            <person name="Kajitani R."/>
            <person name="Morimoto H."/>
            <person name="Parhat M."/>
            <person name="Tsubouchi H."/>
            <person name="Bakenova O."/>
            <person name="Ogata M."/>
            <person name="Argunhan B."/>
            <person name="Aoki R."/>
            <person name="Kajiwara S."/>
            <person name="Itoh T."/>
            <person name="Iwasaki H."/>
        </authorList>
    </citation>
    <scope>NUCLEOTIDE SEQUENCE</scope>
    <source>
        <strain evidence="7">N6</strain>
    </source>
</reference>
<dbReference type="Gene3D" id="1.10.1420.10">
    <property type="match status" value="2"/>
</dbReference>
<dbReference type="InterPro" id="IPR045076">
    <property type="entry name" value="MutS"/>
</dbReference>
<dbReference type="GO" id="GO:0005524">
    <property type="term" value="F:ATP binding"/>
    <property type="evidence" value="ECO:0007669"/>
    <property type="project" value="UniProtKB-KW"/>
</dbReference>
<dbReference type="InterPro" id="IPR000432">
    <property type="entry name" value="DNA_mismatch_repair_MutS_C"/>
</dbReference>
<keyword evidence="8" id="KW-1185">Reference proteome</keyword>
<dbReference type="InterPro" id="IPR027417">
    <property type="entry name" value="P-loop_NTPase"/>
</dbReference>
<organism evidence="7 8">
    <name type="scientific">Naganishia liquefaciens</name>
    <dbReference type="NCBI Taxonomy" id="104408"/>
    <lineage>
        <taxon>Eukaryota</taxon>
        <taxon>Fungi</taxon>
        <taxon>Dikarya</taxon>
        <taxon>Basidiomycota</taxon>
        <taxon>Agaricomycotina</taxon>
        <taxon>Tremellomycetes</taxon>
        <taxon>Filobasidiales</taxon>
        <taxon>Filobasidiaceae</taxon>
        <taxon>Naganishia</taxon>
    </lineage>
</organism>
<dbReference type="GO" id="GO:0030983">
    <property type="term" value="F:mismatched DNA binding"/>
    <property type="evidence" value="ECO:0007669"/>
    <property type="project" value="InterPro"/>
</dbReference>
<dbReference type="GO" id="GO:0140664">
    <property type="term" value="F:ATP-dependent DNA damage sensor activity"/>
    <property type="evidence" value="ECO:0007669"/>
    <property type="project" value="InterPro"/>
</dbReference>
<evidence type="ECO:0000313" key="8">
    <source>
        <dbReference type="Proteomes" id="UP000620104"/>
    </source>
</evidence>
<dbReference type="Proteomes" id="UP000620104">
    <property type="component" value="Unassembled WGS sequence"/>
</dbReference>
<dbReference type="InterPro" id="IPR036187">
    <property type="entry name" value="DNA_mismatch_repair_MutS_sf"/>
</dbReference>
<name>A0A8H3YFC7_9TREE</name>
<keyword evidence="3" id="KW-0067">ATP-binding</keyword>
<evidence type="ECO:0000256" key="3">
    <source>
        <dbReference type="ARBA" id="ARBA00022840"/>
    </source>
</evidence>
<keyword evidence="2" id="KW-0547">Nucleotide-binding</keyword>
<dbReference type="Gene3D" id="3.40.50.300">
    <property type="entry name" value="P-loop containing nucleotide triphosphate hydrolases"/>
    <property type="match status" value="1"/>
</dbReference>
<feature type="domain" description="DNA mismatch repair proteins mutS family" evidence="6">
    <location>
        <begin position="638"/>
        <end position="858"/>
    </location>
</feature>
<evidence type="ECO:0000256" key="2">
    <source>
        <dbReference type="ARBA" id="ARBA00022741"/>
    </source>
</evidence>
<dbReference type="GO" id="GO:0005634">
    <property type="term" value="C:nucleus"/>
    <property type="evidence" value="ECO:0007669"/>
    <property type="project" value="TreeGrafter"/>
</dbReference>
<evidence type="ECO:0000259" key="6">
    <source>
        <dbReference type="SMART" id="SM00534"/>
    </source>
</evidence>
<evidence type="ECO:0000256" key="4">
    <source>
        <dbReference type="ARBA" id="ARBA00023125"/>
    </source>
</evidence>
<sequence>MPASSKRTAASTNDAESAQRVKFSRRSDGQRSQQVDKHSAREAESDEEPSDSGSEDKPDEESETAIKILSFHYYQQQVGAAFYDSTTSTLSFLEDTPDSSMFDVSTALMEQMAPTHIITGNSSNERLIEAIIAYCEEHDECQYHIRPPKEYTLGSALSRLSGLRITRNKGSGQQGSVGSQIASANESNVWEADGQTWNMDDERQRKLTMLRLGCFTSLEARLSLCAAGGLLLQLEKVGTSRKSADLVTIMRNIEAIKLSQYMLINADALVSLSIFGAHDQSSGWSSQGEGLSLFTQIGRSLRRMKMTLANILKRIDNLSPNDWAVWKGLVDYSFTAVLVRDGVGELQAWKGGPVCTKVRALQFRRDCKIEADPERVILQAMASIDRGAFQSLAEGLVQVIDFDASRTENRVCIHSGVDDTIDELTEYIQGKPLASEVRLLFLFTNTGNKGLGTTLSVAATEVLSDISSPSLRNQLADLSTHLMPQLGYLIRVPAGEVTVRVPEDWDLRFHDDDGNRYYKETKMRQLDETLGDLLGQYSDRVVDILADLAACVRDLEPALLAAEEVVAELDCTLALAQTSQTFGLTRPRMVADNVLWIKGGRHMLYEMANEIYVGNDTELGKMRRLSEDGSELSDTNVENLMIITGANGSGKSAYGKQVGLIAYMAQIGCYVPAQEAVLSPVDKNKGINSKGVQTLAAKLFDDVARRNGTFVAHTRRVRERWDSLVARLARQPLTVPTGTLAQDGAGLLIGTLTEFLNRGVACPKICGKSTDGQPKLLTCTFYCSEIFQTHVAGVNFSPFAWQMKTHFQIREEGDDGISFLFQLERPKALSDLRSHAAECALYHGVPAALVNRAKEVTEFFTKQDIGKIVEGIAISPSEALELRQAEALTRAFLKWDLSEHGVETGRTMDALREMLEQASRIENGDNAE</sequence>
<comment type="similarity">
    <text evidence="1">Belongs to the DNA mismatch repair MutS family.</text>
</comment>
<dbReference type="SUPFAM" id="SSF52540">
    <property type="entry name" value="P-loop containing nucleoside triphosphate hydrolases"/>
    <property type="match status" value="1"/>
</dbReference>
<feature type="compositionally biased region" description="Basic and acidic residues" evidence="5">
    <location>
        <begin position="25"/>
        <end position="43"/>
    </location>
</feature>
<keyword evidence="4" id="KW-0238">DNA-binding</keyword>
<dbReference type="SUPFAM" id="SSF48334">
    <property type="entry name" value="DNA repair protein MutS, domain III"/>
    <property type="match status" value="1"/>
</dbReference>
<dbReference type="Pfam" id="PF00488">
    <property type="entry name" value="MutS_V"/>
    <property type="match status" value="1"/>
</dbReference>
<dbReference type="GO" id="GO:0051026">
    <property type="term" value="P:chiasma assembly"/>
    <property type="evidence" value="ECO:0007669"/>
    <property type="project" value="TreeGrafter"/>
</dbReference>
<dbReference type="GO" id="GO:0006298">
    <property type="term" value="P:mismatch repair"/>
    <property type="evidence" value="ECO:0007669"/>
    <property type="project" value="InterPro"/>
</dbReference>
<comment type="caution">
    <text evidence="7">The sequence shown here is derived from an EMBL/GenBank/DDBJ whole genome shotgun (WGS) entry which is preliminary data.</text>
</comment>
<protein>
    <recommendedName>
        <fullName evidence="6">DNA mismatch repair proteins mutS family domain-containing protein</fullName>
    </recommendedName>
</protein>
<proteinExistence type="inferred from homology"/>
<evidence type="ECO:0000313" key="7">
    <source>
        <dbReference type="EMBL" id="GHJ87580.1"/>
    </source>
</evidence>
<accession>A0A8H3YFC7</accession>
<evidence type="ECO:0000256" key="1">
    <source>
        <dbReference type="ARBA" id="ARBA00006271"/>
    </source>
</evidence>
<dbReference type="EMBL" id="BLZA01000023">
    <property type="protein sequence ID" value="GHJ87580.1"/>
    <property type="molecule type" value="Genomic_DNA"/>
</dbReference>
<evidence type="ECO:0000256" key="5">
    <source>
        <dbReference type="SAM" id="MobiDB-lite"/>
    </source>
</evidence>
<dbReference type="OrthoDB" id="29596at2759"/>